<comment type="similarity">
    <text evidence="1">Belongs to the peptidase M20 family.</text>
</comment>
<dbReference type="GO" id="GO:0016813">
    <property type="term" value="F:hydrolase activity, acting on carbon-nitrogen (but not peptide) bonds, in linear amidines"/>
    <property type="evidence" value="ECO:0007669"/>
    <property type="project" value="InterPro"/>
</dbReference>
<dbReference type="Gene3D" id="3.30.70.360">
    <property type="match status" value="1"/>
</dbReference>
<dbReference type="InterPro" id="IPR036264">
    <property type="entry name" value="Bact_exopeptidase_dim_dom"/>
</dbReference>
<feature type="binding site" evidence="3">
    <location>
        <position position="115"/>
    </location>
    <ligand>
        <name>Zn(2+)</name>
        <dbReference type="ChEBI" id="CHEBI:29105"/>
        <label>2</label>
    </ligand>
</feature>
<evidence type="ECO:0000313" key="6">
    <source>
        <dbReference type="Proteomes" id="UP000031449"/>
    </source>
</evidence>
<dbReference type="EMBL" id="CP009416">
    <property type="protein sequence ID" value="AJD92746.1"/>
    <property type="molecule type" value="Genomic_DNA"/>
</dbReference>
<dbReference type="AlphaFoldDB" id="A0A0B5ARP7"/>
<name>A0A0B5ARP7_9BACL</name>
<feature type="binding site" evidence="3">
    <location>
        <position position="115"/>
    </location>
    <ligand>
        <name>Zn(2+)</name>
        <dbReference type="ChEBI" id="CHEBI:29105"/>
        <label>1</label>
    </ligand>
</feature>
<dbReference type="Proteomes" id="UP000031449">
    <property type="component" value="Chromosome"/>
</dbReference>
<dbReference type="InterPro" id="IPR010158">
    <property type="entry name" value="Amidase_Cbmase"/>
</dbReference>
<organism evidence="5 6">
    <name type="scientific">Jeotgalibacillus malaysiensis</name>
    <dbReference type="NCBI Taxonomy" id="1508404"/>
    <lineage>
        <taxon>Bacteria</taxon>
        <taxon>Bacillati</taxon>
        <taxon>Bacillota</taxon>
        <taxon>Bacilli</taxon>
        <taxon>Bacillales</taxon>
        <taxon>Caryophanaceae</taxon>
        <taxon>Jeotgalibacillus</taxon>
    </lineage>
</organism>
<dbReference type="GO" id="GO:0046872">
    <property type="term" value="F:metal ion binding"/>
    <property type="evidence" value="ECO:0007669"/>
    <property type="project" value="UniProtKB-KW"/>
</dbReference>
<feature type="binding site" evidence="3">
    <location>
        <position position="150"/>
    </location>
    <ligand>
        <name>Zn(2+)</name>
        <dbReference type="ChEBI" id="CHEBI:29105"/>
        <label>2</label>
    </ligand>
</feature>
<feature type="binding site" evidence="3">
    <location>
        <position position="215"/>
    </location>
    <ligand>
        <name>Zn(2+)</name>
        <dbReference type="ChEBI" id="CHEBI:29105"/>
        <label>1</label>
    </ligand>
</feature>
<keyword evidence="3" id="KW-0479">Metal-binding</keyword>
<dbReference type="InterPro" id="IPR002933">
    <property type="entry name" value="Peptidase_M20"/>
</dbReference>
<keyword evidence="3" id="KW-0862">Zinc</keyword>
<dbReference type="STRING" id="1508404.JMA_34290"/>
<comment type="cofactor">
    <cofactor evidence="3">
        <name>Zn(2+)</name>
        <dbReference type="ChEBI" id="CHEBI:29105"/>
    </cofactor>
    <text evidence="3">Binds 2 Zn(2+) ions per subunit.</text>
</comment>
<evidence type="ECO:0000256" key="2">
    <source>
        <dbReference type="ARBA" id="ARBA00022801"/>
    </source>
</evidence>
<evidence type="ECO:0000259" key="4">
    <source>
        <dbReference type="Pfam" id="PF07687"/>
    </source>
</evidence>
<dbReference type="Gene3D" id="3.40.630.10">
    <property type="entry name" value="Zn peptidases"/>
    <property type="match status" value="1"/>
</dbReference>
<dbReference type="SUPFAM" id="SSF55031">
    <property type="entry name" value="Bacterial exopeptidase dimerisation domain"/>
    <property type="match status" value="1"/>
</dbReference>
<dbReference type="HOGENOM" id="CLU_024588_6_0_9"/>
<dbReference type="NCBIfam" id="NF006771">
    <property type="entry name" value="PRK09290.1-5"/>
    <property type="match status" value="1"/>
</dbReference>
<feature type="binding site" evidence="3">
    <location>
        <position position="104"/>
    </location>
    <ligand>
        <name>Zn(2+)</name>
        <dbReference type="ChEBI" id="CHEBI:29105"/>
        <label>1</label>
    </ligand>
</feature>
<dbReference type="SUPFAM" id="SSF53187">
    <property type="entry name" value="Zn-dependent exopeptidases"/>
    <property type="match status" value="1"/>
</dbReference>
<reference evidence="5 6" key="1">
    <citation type="submission" date="2014-08" db="EMBL/GenBank/DDBJ databases">
        <title>Complete genome of a marine bacteria Jeotgalibacillus malaysiensis.</title>
        <authorList>
            <person name="Yaakop A.S."/>
            <person name="Chan K.-G."/>
            <person name="Goh K.M."/>
        </authorList>
    </citation>
    <scope>NUCLEOTIDE SEQUENCE [LARGE SCALE GENOMIC DNA]</scope>
    <source>
        <strain evidence="5 6">D5</strain>
    </source>
</reference>
<dbReference type="InterPro" id="IPR011650">
    <property type="entry name" value="Peptidase_M20_dimer"/>
</dbReference>
<keyword evidence="6" id="KW-1185">Reference proteome</keyword>
<protein>
    <submittedName>
        <fullName evidence="5">N-carbamoyl-L-amino acid amidohydrolase</fullName>
    </submittedName>
</protein>
<feature type="domain" description="Peptidase M20 dimerisation" evidence="4">
    <location>
        <begin position="236"/>
        <end position="336"/>
    </location>
</feature>
<dbReference type="PIRSF" id="PIRSF001235">
    <property type="entry name" value="Amidase_carbamoylase"/>
    <property type="match status" value="1"/>
</dbReference>
<evidence type="ECO:0000256" key="1">
    <source>
        <dbReference type="ARBA" id="ARBA00006153"/>
    </source>
</evidence>
<accession>A0A0B5ARP7</accession>
<feature type="binding site" evidence="3">
    <location>
        <position position="408"/>
    </location>
    <ligand>
        <name>Zn(2+)</name>
        <dbReference type="ChEBI" id="CHEBI:29105"/>
        <label>2</label>
    </ligand>
</feature>
<dbReference type="NCBIfam" id="TIGR01879">
    <property type="entry name" value="hydantase"/>
    <property type="match status" value="1"/>
</dbReference>
<evidence type="ECO:0000313" key="5">
    <source>
        <dbReference type="EMBL" id="AJD92746.1"/>
    </source>
</evidence>
<dbReference type="PANTHER" id="PTHR32494">
    <property type="entry name" value="ALLANTOATE DEIMINASE-RELATED"/>
    <property type="match status" value="1"/>
</dbReference>
<dbReference type="CDD" id="cd03884">
    <property type="entry name" value="M20_bAS"/>
    <property type="match status" value="1"/>
</dbReference>
<keyword evidence="2 5" id="KW-0378">Hydrolase</keyword>
<dbReference type="BioCyc" id="JESP1508404:G14D9-12710-MONOMER"/>
<dbReference type="Pfam" id="PF01546">
    <property type="entry name" value="Peptidase_M20"/>
    <property type="match status" value="1"/>
</dbReference>
<dbReference type="KEGG" id="jeo:JMA_34290"/>
<sequence length="442" mass="48168">MQATTSFSKLFQSRLLHQYPAALDREGISGKRVAHRLSELSRIGLTEDQGSNRMSFSEEERAAKELIKIWMKEAGLSIYEDGAGNVFGTLQGKDQSQSIMSGSHVDSVPNGGHFDGPLGVLAALEVAQAWNETGYVPETNYEVVIFTDEEGARFNGGLTGSRAMAGEVDMAKQVKLTDYNGTPFEEVLKQCGLSLKNFSESKRSLDKVKAYVEVHIEQGKQLEERNLSTGVVTGIAGPSWLTITFKGDAGHAGNTPMIGRKDPLVAAGEFVSKLKDIPGQISSSGVATVGKLEVLPNGVNVIPGQVKLTADIRDIDMDLKDRIVEKAREMITEIEEKHGVQIDVQETLNVTPVKLSETMQQIAAESTAYVTGKEAFHLPSGAGHDAMVLGRYVPTAMLFTNSKDGVSHNPKEWSSLEHCVETIHVLKHMLEKIDQTDRSDLE</sequence>
<dbReference type="PANTHER" id="PTHR32494:SF5">
    <property type="entry name" value="ALLANTOATE AMIDOHYDROLASE"/>
    <property type="match status" value="1"/>
</dbReference>
<evidence type="ECO:0000256" key="3">
    <source>
        <dbReference type="PIRSR" id="PIRSR001235-1"/>
    </source>
</evidence>
<dbReference type="OrthoDB" id="9808195at2"/>
<gene>
    <name evidence="5" type="ORF">JMA_34290</name>
</gene>
<proteinExistence type="inferred from homology"/>
<dbReference type="Pfam" id="PF07687">
    <property type="entry name" value="M20_dimer"/>
    <property type="match status" value="1"/>
</dbReference>